<reference evidence="1 2" key="2">
    <citation type="journal article" date="2017" name="Genome Biol.">
        <title>New reference genome sequences of hot pepper reveal the massive evolution of plant disease-resistance genes by retroduplication.</title>
        <authorList>
            <person name="Kim S."/>
            <person name="Park J."/>
            <person name="Yeom S.I."/>
            <person name="Kim Y.M."/>
            <person name="Seo E."/>
            <person name="Kim K.T."/>
            <person name="Kim M.S."/>
            <person name="Lee J.M."/>
            <person name="Cheong K."/>
            <person name="Shin H.S."/>
            <person name="Kim S.B."/>
            <person name="Han K."/>
            <person name="Lee J."/>
            <person name="Park M."/>
            <person name="Lee H.A."/>
            <person name="Lee H.Y."/>
            <person name="Lee Y."/>
            <person name="Oh S."/>
            <person name="Lee J.H."/>
            <person name="Choi E."/>
            <person name="Choi E."/>
            <person name="Lee S.E."/>
            <person name="Jeon J."/>
            <person name="Kim H."/>
            <person name="Choi G."/>
            <person name="Song H."/>
            <person name="Lee J."/>
            <person name="Lee S.C."/>
            <person name="Kwon J.K."/>
            <person name="Lee H.Y."/>
            <person name="Koo N."/>
            <person name="Hong Y."/>
            <person name="Kim R.W."/>
            <person name="Kang W.H."/>
            <person name="Huh J.H."/>
            <person name="Kang B.C."/>
            <person name="Yang T.J."/>
            <person name="Lee Y.H."/>
            <person name="Bennetzen J.L."/>
            <person name="Choi D."/>
        </authorList>
    </citation>
    <scope>NUCLEOTIDE SEQUENCE [LARGE SCALE GENOMIC DNA]</scope>
    <source>
        <strain evidence="2">cv. CM334</strain>
    </source>
</reference>
<dbReference type="STRING" id="4072.A0A2G2ZIC0"/>
<dbReference type="InterPro" id="IPR015422">
    <property type="entry name" value="PyrdxlP-dep_Trfase_small"/>
</dbReference>
<dbReference type="EMBL" id="AYRZ02000005">
    <property type="protein sequence ID" value="PHT81748.1"/>
    <property type="molecule type" value="Genomic_DNA"/>
</dbReference>
<sequence length="81" mass="9081">MATDEQHGENSSYFDGWKAYDDDPFHLVNNPYGVIQMGLAENQLFADFVEEWIKRNPNGAKGLNLLGELSTSKIIMACLNS</sequence>
<dbReference type="Gramene" id="PHT81748">
    <property type="protein sequence ID" value="PHT81748"/>
    <property type="gene ID" value="T459_14763"/>
</dbReference>
<reference evidence="1 2" key="1">
    <citation type="journal article" date="2014" name="Nat. Genet.">
        <title>Genome sequence of the hot pepper provides insights into the evolution of pungency in Capsicum species.</title>
        <authorList>
            <person name="Kim S."/>
            <person name="Park M."/>
            <person name="Yeom S.I."/>
            <person name="Kim Y.M."/>
            <person name="Lee J.M."/>
            <person name="Lee H.A."/>
            <person name="Seo E."/>
            <person name="Choi J."/>
            <person name="Cheong K."/>
            <person name="Kim K.T."/>
            <person name="Jung K."/>
            <person name="Lee G.W."/>
            <person name="Oh S.K."/>
            <person name="Bae C."/>
            <person name="Kim S.B."/>
            <person name="Lee H.Y."/>
            <person name="Kim S.Y."/>
            <person name="Kim M.S."/>
            <person name="Kang B.C."/>
            <person name="Jo Y.D."/>
            <person name="Yang H.B."/>
            <person name="Jeong H.J."/>
            <person name="Kang W.H."/>
            <person name="Kwon J.K."/>
            <person name="Shin C."/>
            <person name="Lim J.Y."/>
            <person name="Park J.H."/>
            <person name="Huh J.H."/>
            <person name="Kim J.S."/>
            <person name="Kim B.D."/>
            <person name="Cohen O."/>
            <person name="Paran I."/>
            <person name="Suh M.C."/>
            <person name="Lee S.B."/>
            <person name="Kim Y.K."/>
            <person name="Shin Y."/>
            <person name="Noh S.J."/>
            <person name="Park J."/>
            <person name="Seo Y.S."/>
            <person name="Kwon S.Y."/>
            <person name="Kim H.A."/>
            <person name="Park J.M."/>
            <person name="Kim H.J."/>
            <person name="Choi S.B."/>
            <person name="Bosland P.W."/>
            <person name="Reeves G."/>
            <person name="Jo S.H."/>
            <person name="Lee B.W."/>
            <person name="Cho H.T."/>
            <person name="Choi H.S."/>
            <person name="Lee M.S."/>
            <person name="Yu Y."/>
            <person name="Do Choi Y."/>
            <person name="Park B.S."/>
            <person name="van Deynze A."/>
            <person name="Ashrafi H."/>
            <person name="Hill T."/>
            <person name="Kim W.T."/>
            <person name="Pai H.S."/>
            <person name="Ahn H.K."/>
            <person name="Yeam I."/>
            <person name="Giovannoni J.J."/>
            <person name="Rose J.K."/>
            <person name="Sorensen I."/>
            <person name="Lee S.J."/>
            <person name="Kim R.W."/>
            <person name="Choi I.Y."/>
            <person name="Choi B.S."/>
            <person name="Lim J.S."/>
            <person name="Lee Y.H."/>
            <person name="Choi D."/>
        </authorList>
    </citation>
    <scope>NUCLEOTIDE SEQUENCE [LARGE SCALE GENOMIC DNA]</scope>
    <source>
        <strain evidence="2">cv. CM334</strain>
    </source>
</reference>
<name>A0A2G2ZIC0_CAPAN</name>
<keyword evidence="2" id="KW-1185">Reference proteome</keyword>
<dbReference type="AlphaFoldDB" id="A0A2G2ZIC0"/>
<gene>
    <name evidence="1" type="ORF">T459_14763</name>
</gene>
<dbReference type="Proteomes" id="UP000222542">
    <property type="component" value="Unassembled WGS sequence"/>
</dbReference>
<proteinExistence type="predicted"/>
<evidence type="ECO:0000313" key="1">
    <source>
        <dbReference type="EMBL" id="PHT81748.1"/>
    </source>
</evidence>
<comment type="caution">
    <text evidence="1">The sequence shown here is derived from an EMBL/GenBank/DDBJ whole genome shotgun (WGS) entry which is preliminary data.</text>
</comment>
<accession>A0A2G2ZIC0</accession>
<dbReference type="Gene3D" id="3.90.1150.10">
    <property type="entry name" value="Aspartate Aminotransferase, domain 1"/>
    <property type="match status" value="1"/>
</dbReference>
<protein>
    <submittedName>
        <fullName evidence="1">Uncharacterized protein</fullName>
    </submittedName>
</protein>
<evidence type="ECO:0000313" key="2">
    <source>
        <dbReference type="Proteomes" id="UP000222542"/>
    </source>
</evidence>
<organism evidence="1 2">
    <name type="scientific">Capsicum annuum</name>
    <name type="common">Capsicum pepper</name>
    <dbReference type="NCBI Taxonomy" id="4072"/>
    <lineage>
        <taxon>Eukaryota</taxon>
        <taxon>Viridiplantae</taxon>
        <taxon>Streptophyta</taxon>
        <taxon>Embryophyta</taxon>
        <taxon>Tracheophyta</taxon>
        <taxon>Spermatophyta</taxon>
        <taxon>Magnoliopsida</taxon>
        <taxon>eudicotyledons</taxon>
        <taxon>Gunneridae</taxon>
        <taxon>Pentapetalae</taxon>
        <taxon>asterids</taxon>
        <taxon>lamiids</taxon>
        <taxon>Solanales</taxon>
        <taxon>Solanaceae</taxon>
        <taxon>Solanoideae</taxon>
        <taxon>Capsiceae</taxon>
        <taxon>Capsicum</taxon>
    </lineage>
</organism>